<keyword evidence="1" id="KW-0472">Membrane</keyword>
<protein>
    <submittedName>
        <fullName evidence="2">Uncharacterized protein</fullName>
    </submittedName>
</protein>
<comment type="caution">
    <text evidence="2">The sequence shown here is derived from an EMBL/GenBank/DDBJ whole genome shotgun (WGS) entry which is preliminary data.</text>
</comment>
<feature type="transmembrane region" description="Helical" evidence="1">
    <location>
        <begin position="6"/>
        <end position="30"/>
    </location>
</feature>
<evidence type="ECO:0000256" key="1">
    <source>
        <dbReference type="SAM" id="Phobius"/>
    </source>
</evidence>
<keyword evidence="1" id="KW-0812">Transmembrane</keyword>
<organism evidence="2 3">
    <name type="scientific">Cyclobacterium jeungdonense</name>
    <dbReference type="NCBI Taxonomy" id="708087"/>
    <lineage>
        <taxon>Bacteria</taxon>
        <taxon>Pseudomonadati</taxon>
        <taxon>Bacteroidota</taxon>
        <taxon>Cytophagia</taxon>
        <taxon>Cytophagales</taxon>
        <taxon>Cyclobacteriaceae</taxon>
        <taxon>Cyclobacterium</taxon>
    </lineage>
</organism>
<sequence length="152" mass="17440">MERPFSLYLLFVLHLFLGIGAVYGGGMLLIKPDGSGLGMDTEWLSHSPFNTYLIPAFILFTLIGLFPLLTFVGLLTKPDWKWANTLNLYANRHWAWTFSLYSGIIVITWITVQLIMTQYFWLQSIMIFTGLFIIIFTLTPAVMKNFETSITE</sequence>
<accession>A0ABT8C2P2</accession>
<feature type="transmembrane region" description="Helical" evidence="1">
    <location>
        <begin position="119"/>
        <end position="143"/>
    </location>
</feature>
<proteinExistence type="predicted"/>
<feature type="transmembrane region" description="Helical" evidence="1">
    <location>
        <begin position="94"/>
        <end position="112"/>
    </location>
</feature>
<dbReference type="RefSeq" id="WP_163383890.1">
    <property type="nucleotide sequence ID" value="NZ_JAUFQS010000004.1"/>
</dbReference>
<evidence type="ECO:0000313" key="2">
    <source>
        <dbReference type="EMBL" id="MDN3686996.1"/>
    </source>
</evidence>
<gene>
    <name evidence="2" type="ORF">QWZ15_04075</name>
</gene>
<feature type="transmembrane region" description="Helical" evidence="1">
    <location>
        <begin position="51"/>
        <end position="74"/>
    </location>
</feature>
<reference evidence="3" key="1">
    <citation type="journal article" date="2019" name="Int. J. Syst. Evol. Microbiol.">
        <title>The Global Catalogue of Microorganisms (GCM) 10K type strain sequencing project: providing services to taxonomists for standard genome sequencing and annotation.</title>
        <authorList>
            <consortium name="The Broad Institute Genomics Platform"/>
            <consortium name="The Broad Institute Genome Sequencing Center for Infectious Disease"/>
            <person name="Wu L."/>
            <person name="Ma J."/>
        </authorList>
    </citation>
    <scope>NUCLEOTIDE SEQUENCE [LARGE SCALE GENOMIC DNA]</scope>
    <source>
        <strain evidence="3">CECT 7706</strain>
    </source>
</reference>
<dbReference type="Proteomes" id="UP001236663">
    <property type="component" value="Unassembled WGS sequence"/>
</dbReference>
<keyword evidence="1" id="KW-1133">Transmembrane helix</keyword>
<keyword evidence="3" id="KW-1185">Reference proteome</keyword>
<name>A0ABT8C2P2_9BACT</name>
<evidence type="ECO:0000313" key="3">
    <source>
        <dbReference type="Proteomes" id="UP001236663"/>
    </source>
</evidence>
<dbReference type="EMBL" id="JAUFQS010000004">
    <property type="protein sequence ID" value="MDN3686996.1"/>
    <property type="molecule type" value="Genomic_DNA"/>
</dbReference>